<gene>
    <name evidence="1" type="ORF">T190607A01A_20112</name>
</gene>
<accession>A0ABM9NY49</accession>
<dbReference type="EMBL" id="CAXIXY010000004">
    <property type="protein sequence ID" value="CAL2083301.1"/>
    <property type="molecule type" value="Genomic_DNA"/>
</dbReference>
<organism evidence="1 2">
    <name type="scientific">Tenacibaculum platacis</name>
    <dbReference type="NCBI Taxonomy" id="3137852"/>
    <lineage>
        <taxon>Bacteria</taxon>
        <taxon>Pseudomonadati</taxon>
        <taxon>Bacteroidota</taxon>
        <taxon>Flavobacteriia</taxon>
        <taxon>Flavobacteriales</taxon>
        <taxon>Flavobacteriaceae</taxon>
        <taxon>Tenacibaculum</taxon>
    </lineage>
</organism>
<evidence type="ECO:0000313" key="2">
    <source>
        <dbReference type="Proteomes" id="UP001497416"/>
    </source>
</evidence>
<comment type="caution">
    <text evidence="1">The sequence shown here is derived from an EMBL/GenBank/DDBJ whole genome shotgun (WGS) entry which is preliminary data.</text>
</comment>
<reference evidence="1 2" key="1">
    <citation type="submission" date="2024-05" db="EMBL/GenBank/DDBJ databases">
        <authorList>
            <person name="Duchaud E."/>
        </authorList>
    </citation>
    <scope>NUCLEOTIDE SEQUENCE [LARGE SCALE GENOMIC DNA]</scope>
    <source>
        <strain evidence="1">Ena-SAMPLE-TAB-13-05-2024-13:56:06:370-140302</strain>
    </source>
</reference>
<protein>
    <recommendedName>
        <fullName evidence="3">Lipocalin-like domain-containing protein</fullName>
    </recommendedName>
</protein>
<sequence>MKQIIVVLMSLSILSCSQKVSKKELEGSWIFSSDHDDAENNEYPLFGQIIFKNDTMICIDEFYYSFHSKYQIQNDSITIFFSRNLPLQFHFIKSDSALYFANEKYKKSEYPIKKPLKYDLINLESENQLTSDELVKYISTFHVILDDSVLKFNRDNEFVPLQHIMFNNSSHSEKYLFNLYLSESISTLEDLKSLFAELTKFNVYRINLITKIDVKKQLYHIFTCDTDIWNDEIPPFKIGEKVNPPPLIKEYQNRETYIKGYNPYLIEIKSFADIDKIKNIKKNSNYLISINIKLTIKDYLKIIEKLNKIRTIKNTWIRTELINF</sequence>
<dbReference type="Proteomes" id="UP001497416">
    <property type="component" value="Unassembled WGS sequence"/>
</dbReference>
<dbReference type="PROSITE" id="PS51257">
    <property type="entry name" value="PROKAR_LIPOPROTEIN"/>
    <property type="match status" value="1"/>
</dbReference>
<evidence type="ECO:0008006" key="3">
    <source>
        <dbReference type="Google" id="ProtNLM"/>
    </source>
</evidence>
<dbReference type="RefSeq" id="WP_348711486.1">
    <property type="nucleotide sequence ID" value="NZ_CAXIXY010000004.1"/>
</dbReference>
<proteinExistence type="predicted"/>
<evidence type="ECO:0000313" key="1">
    <source>
        <dbReference type="EMBL" id="CAL2083301.1"/>
    </source>
</evidence>
<name>A0ABM9NY49_9FLAO</name>
<keyword evidence="2" id="KW-1185">Reference proteome</keyword>